<name>A0ABQ3XIN4_9ACTN</name>
<accession>A0ABQ3XIN4</accession>
<gene>
    <name evidence="1" type="ORF">Aco03nite_067670</name>
</gene>
<dbReference type="RefSeq" id="WP_203802375.1">
    <property type="nucleotide sequence ID" value="NZ_BAAAQE010000010.1"/>
</dbReference>
<reference evidence="1 2" key="1">
    <citation type="submission" date="2021-01" db="EMBL/GenBank/DDBJ databases">
        <title>Whole genome shotgun sequence of Actinoplanes couchii NBRC 106145.</title>
        <authorList>
            <person name="Komaki H."/>
            <person name="Tamura T."/>
        </authorList>
    </citation>
    <scope>NUCLEOTIDE SEQUENCE [LARGE SCALE GENOMIC DNA]</scope>
    <source>
        <strain evidence="1 2">NBRC 106145</strain>
    </source>
</reference>
<dbReference type="EMBL" id="BOMG01000084">
    <property type="protein sequence ID" value="GID58363.1"/>
    <property type="molecule type" value="Genomic_DNA"/>
</dbReference>
<dbReference type="Proteomes" id="UP000612282">
    <property type="component" value="Unassembled WGS sequence"/>
</dbReference>
<sequence length="113" mass="12653">MTARTMARLQRRAIDHTDWCARDHRCGIDTHRSPDVIADATGGRGVITRVRAVDRDYAEITIRVRLDHRDPIAVRQVGLTLHLIRRLIQGVNAMRPNSLTSGTPRPAIGRKAA</sequence>
<organism evidence="1 2">
    <name type="scientific">Actinoplanes couchii</name>
    <dbReference type="NCBI Taxonomy" id="403638"/>
    <lineage>
        <taxon>Bacteria</taxon>
        <taxon>Bacillati</taxon>
        <taxon>Actinomycetota</taxon>
        <taxon>Actinomycetes</taxon>
        <taxon>Micromonosporales</taxon>
        <taxon>Micromonosporaceae</taxon>
        <taxon>Actinoplanes</taxon>
    </lineage>
</organism>
<protein>
    <recommendedName>
        <fullName evidence="3">Asp23/Gls24 family envelope stress response protein</fullName>
    </recommendedName>
</protein>
<comment type="caution">
    <text evidence="1">The sequence shown here is derived from an EMBL/GenBank/DDBJ whole genome shotgun (WGS) entry which is preliminary data.</text>
</comment>
<proteinExistence type="predicted"/>
<keyword evidence="2" id="KW-1185">Reference proteome</keyword>
<evidence type="ECO:0000313" key="1">
    <source>
        <dbReference type="EMBL" id="GID58363.1"/>
    </source>
</evidence>
<evidence type="ECO:0008006" key="3">
    <source>
        <dbReference type="Google" id="ProtNLM"/>
    </source>
</evidence>
<evidence type="ECO:0000313" key="2">
    <source>
        <dbReference type="Proteomes" id="UP000612282"/>
    </source>
</evidence>